<evidence type="ECO:0000256" key="5">
    <source>
        <dbReference type="ARBA" id="ARBA00023163"/>
    </source>
</evidence>
<evidence type="ECO:0000256" key="3">
    <source>
        <dbReference type="ARBA" id="ARBA00023015"/>
    </source>
</evidence>
<keyword evidence="1" id="KW-0479">Metal-binding</keyword>
<keyword evidence="2" id="KW-0862">Zinc</keyword>
<dbReference type="Pfam" id="PF04082">
    <property type="entry name" value="Fungal_trans"/>
    <property type="match status" value="1"/>
</dbReference>
<evidence type="ECO:0000256" key="4">
    <source>
        <dbReference type="ARBA" id="ARBA00023125"/>
    </source>
</evidence>
<keyword evidence="9" id="KW-1185">Reference proteome</keyword>
<gene>
    <name evidence="8" type="ORF">B0T26DRAFT_650949</name>
</gene>
<evidence type="ECO:0000259" key="7">
    <source>
        <dbReference type="Pfam" id="PF04082"/>
    </source>
</evidence>
<dbReference type="PANTHER" id="PTHR31313">
    <property type="entry name" value="TY1 ENHANCER ACTIVATOR"/>
    <property type="match status" value="1"/>
</dbReference>
<dbReference type="AlphaFoldDB" id="A0AA40DRE9"/>
<name>A0AA40DRE9_9PEZI</name>
<keyword evidence="6" id="KW-0539">Nucleus</keyword>
<dbReference type="EMBL" id="JAUIRO010000005">
    <property type="protein sequence ID" value="KAK0713419.1"/>
    <property type="molecule type" value="Genomic_DNA"/>
</dbReference>
<dbReference type="InterPro" id="IPR051615">
    <property type="entry name" value="Transcr_Regulatory_Elem"/>
</dbReference>
<evidence type="ECO:0000256" key="6">
    <source>
        <dbReference type="ARBA" id="ARBA00023242"/>
    </source>
</evidence>
<dbReference type="InterPro" id="IPR007219">
    <property type="entry name" value="XnlR_reg_dom"/>
</dbReference>
<reference evidence="8" key="1">
    <citation type="submission" date="2023-06" db="EMBL/GenBank/DDBJ databases">
        <title>Genome-scale phylogeny and comparative genomics of the fungal order Sordariales.</title>
        <authorList>
            <consortium name="Lawrence Berkeley National Laboratory"/>
            <person name="Hensen N."/>
            <person name="Bonometti L."/>
            <person name="Westerberg I."/>
            <person name="Brannstrom I.O."/>
            <person name="Guillou S."/>
            <person name="Cros-Aarteil S."/>
            <person name="Calhoun S."/>
            <person name="Haridas S."/>
            <person name="Kuo A."/>
            <person name="Mondo S."/>
            <person name="Pangilinan J."/>
            <person name="Riley R."/>
            <person name="LaButti K."/>
            <person name="Andreopoulos B."/>
            <person name="Lipzen A."/>
            <person name="Chen C."/>
            <person name="Yanf M."/>
            <person name="Daum C."/>
            <person name="Ng V."/>
            <person name="Clum A."/>
            <person name="Steindorff A."/>
            <person name="Ohm R."/>
            <person name="Martin F."/>
            <person name="Silar P."/>
            <person name="Natvig D."/>
            <person name="Lalanne C."/>
            <person name="Gautier V."/>
            <person name="Ament-velasquez S.L."/>
            <person name="Kruys A."/>
            <person name="Hutchinson M.I."/>
            <person name="Powell A.J."/>
            <person name="Barry K."/>
            <person name="Miller A.N."/>
            <person name="Grigoriev I.V."/>
            <person name="Debuchy R."/>
            <person name="Gladieux P."/>
            <person name="Thoren M.H."/>
            <person name="Johannesson H."/>
        </authorList>
    </citation>
    <scope>NUCLEOTIDE SEQUENCE</scope>
    <source>
        <strain evidence="8">SMH2392-1A</strain>
    </source>
</reference>
<keyword evidence="5" id="KW-0804">Transcription</keyword>
<comment type="caution">
    <text evidence="8">The sequence shown here is derived from an EMBL/GenBank/DDBJ whole genome shotgun (WGS) entry which is preliminary data.</text>
</comment>
<dbReference type="RefSeq" id="XP_060294742.1">
    <property type="nucleotide sequence ID" value="XM_060438235.1"/>
</dbReference>
<evidence type="ECO:0000313" key="8">
    <source>
        <dbReference type="EMBL" id="KAK0713419.1"/>
    </source>
</evidence>
<evidence type="ECO:0000256" key="1">
    <source>
        <dbReference type="ARBA" id="ARBA00022723"/>
    </source>
</evidence>
<dbReference type="GO" id="GO:0008270">
    <property type="term" value="F:zinc ion binding"/>
    <property type="evidence" value="ECO:0007669"/>
    <property type="project" value="InterPro"/>
</dbReference>
<proteinExistence type="predicted"/>
<feature type="domain" description="Xylanolytic transcriptional activator regulatory" evidence="7">
    <location>
        <begin position="28"/>
        <end position="221"/>
    </location>
</feature>
<sequence length="472" mass="52184">MDGENPRAAGHVWTGVTSDSGLCLLHLLGLYFCWEYPIYATLSKEHFMKDFEAGLPRYCSPILVNTLLALSCCFSTRPSTRTDPNDSFTSGNHFFSESLRLFDLQTDHACLTTIQALGIMAIREANCGRRSESSYYASQSMRLAVEMGLHRPSGALDQDRMDVEAATFWGAYSLDHVYIATTNVSPHPTTPKLPIIGAIESLLWIPCTDDGLYTKYSQPSNTRTVFRCLCEISDLVHQSVFIMRLVLSSTPAVLFVHLYYHFSIITLFRPLVKTRIPNSTISPQDVCCQAADAIRALLRSYSQLYTLKRVSSFVPYFVLAASIMRFTVWISGQRGGGNVGSHTATTPQLGPGVAEDIIQGIADLEEMESSRFALHGLHLLRDLAKRWNIDVSPPNIGTVASALSPPPLLLHNAYQQPARASTNNSDVPVQPSDFQFEFMRMWDQTPCGLAAEGPGAPAWTKGRASGFVFGFM</sequence>
<dbReference type="PANTHER" id="PTHR31313:SF4">
    <property type="entry name" value="CONIDIAL DEVELOPMENT PROTEIN FLUFFY"/>
    <property type="match status" value="1"/>
</dbReference>
<dbReference type="GO" id="GO:0006351">
    <property type="term" value="P:DNA-templated transcription"/>
    <property type="evidence" value="ECO:0007669"/>
    <property type="project" value="InterPro"/>
</dbReference>
<dbReference type="Proteomes" id="UP001172101">
    <property type="component" value="Unassembled WGS sequence"/>
</dbReference>
<protein>
    <submittedName>
        <fullName evidence="8">Fungal-specific transcription factor domain-containing protein</fullName>
    </submittedName>
</protein>
<dbReference type="CDD" id="cd12148">
    <property type="entry name" value="fungal_TF_MHR"/>
    <property type="match status" value="1"/>
</dbReference>
<evidence type="ECO:0000313" key="9">
    <source>
        <dbReference type="Proteomes" id="UP001172101"/>
    </source>
</evidence>
<keyword evidence="4" id="KW-0238">DNA-binding</keyword>
<accession>A0AA40DRE9</accession>
<evidence type="ECO:0000256" key="2">
    <source>
        <dbReference type="ARBA" id="ARBA00022833"/>
    </source>
</evidence>
<dbReference type="GO" id="GO:0003677">
    <property type="term" value="F:DNA binding"/>
    <property type="evidence" value="ECO:0007669"/>
    <property type="project" value="UniProtKB-KW"/>
</dbReference>
<keyword evidence="3" id="KW-0805">Transcription regulation</keyword>
<dbReference type="GeneID" id="85321505"/>
<organism evidence="8 9">
    <name type="scientific">Lasiosphaeria miniovina</name>
    <dbReference type="NCBI Taxonomy" id="1954250"/>
    <lineage>
        <taxon>Eukaryota</taxon>
        <taxon>Fungi</taxon>
        <taxon>Dikarya</taxon>
        <taxon>Ascomycota</taxon>
        <taxon>Pezizomycotina</taxon>
        <taxon>Sordariomycetes</taxon>
        <taxon>Sordariomycetidae</taxon>
        <taxon>Sordariales</taxon>
        <taxon>Lasiosphaeriaceae</taxon>
        <taxon>Lasiosphaeria</taxon>
    </lineage>
</organism>